<feature type="transmembrane region" description="Helical" evidence="1">
    <location>
        <begin position="612"/>
        <end position="633"/>
    </location>
</feature>
<organism evidence="2 3">
    <name type="scientific">Caproicibacter fermentans</name>
    <dbReference type="NCBI Taxonomy" id="2576756"/>
    <lineage>
        <taxon>Bacteria</taxon>
        <taxon>Bacillati</taxon>
        <taxon>Bacillota</taxon>
        <taxon>Clostridia</taxon>
        <taxon>Eubacteriales</taxon>
        <taxon>Acutalibacteraceae</taxon>
        <taxon>Caproicibacter</taxon>
    </lineage>
</organism>
<feature type="transmembrane region" description="Helical" evidence="1">
    <location>
        <begin position="154"/>
        <end position="172"/>
    </location>
</feature>
<feature type="transmembrane region" description="Helical" evidence="1">
    <location>
        <begin position="473"/>
        <end position="491"/>
    </location>
</feature>
<evidence type="ECO:0000313" key="3">
    <source>
        <dbReference type="Proteomes" id="UP000515909"/>
    </source>
</evidence>
<dbReference type="Proteomes" id="UP000515909">
    <property type="component" value="Chromosome"/>
</dbReference>
<feature type="transmembrane region" description="Helical" evidence="1">
    <location>
        <begin position="99"/>
        <end position="116"/>
    </location>
</feature>
<reference evidence="2 3" key="1">
    <citation type="submission" date="2020-08" db="EMBL/GenBank/DDBJ databases">
        <title>The isolate Caproiciproducens sp. 7D4C2 produces n-caproate at mildly acidic conditions from hexoses: genome and rBOX comparison with related strains and chain-elongating bacteria.</title>
        <authorList>
            <person name="Esquivel-Elizondo S."/>
            <person name="Bagci C."/>
            <person name="Temovska M."/>
            <person name="Jeon B.S."/>
            <person name="Bessarab I."/>
            <person name="Williams R.B.H."/>
            <person name="Huson D.H."/>
            <person name="Angenent L.T."/>
        </authorList>
    </citation>
    <scope>NUCLEOTIDE SEQUENCE [LARGE SCALE GENOMIC DNA]</scope>
    <source>
        <strain evidence="2 3">7D4C2</strain>
    </source>
</reference>
<dbReference type="RefSeq" id="WP_187037883.1">
    <property type="nucleotide sequence ID" value="NZ_CP060286.1"/>
</dbReference>
<feature type="transmembrane region" description="Helical" evidence="1">
    <location>
        <begin position="439"/>
        <end position="461"/>
    </location>
</feature>
<dbReference type="AlphaFoldDB" id="A0A7G8TFN2"/>
<feature type="transmembrane region" description="Helical" evidence="1">
    <location>
        <begin position="249"/>
        <end position="267"/>
    </location>
</feature>
<feature type="transmembrane region" description="Helical" evidence="1">
    <location>
        <begin position="355"/>
        <end position="377"/>
    </location>
</feature>
<keyword evidence="1" id="KW-0472">Membrane</keyword>
<feature type="transmembrane region" description="Helical" evidence="1">
    <location>
        <begin position="586"/>
        <end position="605"/>
    </location>
</feature>
<accession>A0A7G8TFN2</accession>
<feature type="transmembrane region" description="Helical" evidence="1">
    <location>
        <begin position="527"/>
        <end position="549"/>
    </location>
</feature>
<protein>
    <submittedName>
        <fullName evidence="2">Uncharacterized protein</fullName>
    </submittedName>
</protein>
<sequence length="1089" mass="123042">MIRNKIKLWISNTPRQLLLPSFYLAVSIGMIWTPLHSLNITFFKREIGQALVNGIDVSQRIQKMSLWGFFYFPLLLAVIFFLFSFLFRRKRVSGKELTFLYHISLVASTILLVSLLNRYRGLSGFDILAAAMVWTVAILLAFRRGEADPESLKWSTFTALSLSVFNVILLRSFGMEIAQRRRDYVILATGYVLLTIFLYEILSRQKGEADRARLRSTATPIYAAPCFLSLFLEICNILNQWNIFVFHKALWGSAIFLFCILIWLTWYHRATGKSIDNDQSKKWQYPLLVLGLAMLACQPSMQITASPELFEMSNHGDAVYGLLKYGEIPIVQNLDAHMLAYELGRILFGTLNQNAFGAIYFEYSLVPLVYILFYLLLRRFLEDDTLALLLILLFPFSQEYCFSYFGMGVLVYLTATYAYRKRTIGAFLTFFSSCVFACLYRMDVGFSMAIAAAIILLLFCLTDKNKKLLLRRYFSMGIAVLFLFVGIWTVLCLSKGVSPLARTLEFLDIMQSNVRWAYSGLGDSSKAIFVIAYLVVPTIVTVIAGLIFFRKSDRRTPQHFIFAMLALSYLLNFPRSLVRHGVGESMWVAVFSMSVLAVACGVYLLKEKNKFIFVASLAGMLFSLQLLCGIPNISGTSLLKAQTDGILNANQYREYSQKVDRVVESDQLKKEYEPLKTFFDATLKDNETFWDYSHQTLLYALTGRKKPMYTDQSPSFLNGEYSQLMYLKEIEKCNCPYAVIRSYNDGFDGVPSSVAEYLTSEYLYSHYKPLCIVGGYQIWAQNNCYESKNVALQKSINMHYQTLSLTQDYASVLTGRQTKVALQSSEIHISSVAADPGVVGFEKNSKLQTAMAAEPYLCMKIDYSSTASGLFQCFYTTKKGENFSEEKSVRIQVDKSGTLRFSIPCSAYTTLRFDIPDGADFTLKNIQYCCQTASAATLSNVTFIDYNYDGLTHSYSVGELPYLWGTCDTAKRQDVLEKIGMDGTVGSAGLDTLTGNYIEVNTTATQAGIGTVHVLRADGSPAILVSFHLHAGKNRYLIRISWDSMWYSGMVNSVNFDSNVQLNGTSINILKGDTNLNGLKTYALQHFSQ</sequence>
<feature type="transmembrane region" description="Helical" evidence="1">
    <location>
        <begin position="64"/>
        <end position="87"/>
    </location>
</feature>
<proteinExistence type="predicted"/>
<dbReference type="EMBL" id="CP060286">
    <property type="protein sequence ID" value="QNK42423.1"/>
    <property type="molecule type" value="Genomic_DNA"/>
</dbReference>
<evidence type="ECO:0000256" key="1">
    <source>
        <dbReference type="SAM" id="Phobius"/>
    </source>
</evidence>
<keyword evidence="1" id="KW-1133">Transmembrane helix</keyword>
<name>A0A7G8TFN2_9FIRM</name>
<feature type="transmembrane region" description="Helical" evidence="1">
    <location>
        <begin position="556"/>
        <end position="574"/>
    </location>
</feature>
<feature type="transmembrane region" description="Helical" evidence="1">
    <location>
        <begin position="122"/>
        <end position="142"/>
    </location>
</feature>
<feature type="transmembrane region" description="Helical" evidence="1">
    <location>
        <begin position="184"/>
        <end position="202"/>
    </location>
</feature>
<gene>
    <name evidence="2" type="ORF">HCR03_09560</name>
</gene>
<evidence type="ECO:0000313" key="2">
    <source>
        <dbReference type="EMBL" id="QNK42423.1"/>
    </source>
</evidence>
<dbReference type="KEGG" id="cfem:HCR03_09560"/>
<keyword evidence="1" id="KW-0812">Transmembrane</keyword>
<feature type="transmembrane region" description="Helical" evidence="1">
    <location>
        <begin position="389"/>
        <end position="419"/>
    </location>
</feature>
<feature type="transmembrane region" description="Helical" evidence="1">
    <location>
        <begin position="222"/>
        <end position="243"/>
    </location>
</feature>